<feature type="compositionally biased region" description="Basic and acidic residues" evidence="6">
    <location>
        <begin position="903"/>
        <end position="957"/>
    </location>
</feature>
<dbReference type="EMBL" id="QBLH01000449">
    <property type="protein sequence ID" value="TGZ55533.1"/>
    <property type="molecule type" value="Genomic_DNA"/>
</dbReference>
<evidence type="ECO:0000313" key="9">
    <source>
        <dbReference type="EMBL" id="TGZ55533.1"/>
    </source>
</evidence>
<dbReference type="STRING" id="300112.A0A4S2KZ39"/>
<dbReference type="InterPro" id="IPR040623">
    <property type="entry name" value="RPN2_C"/>
</dbReference>
<keyword evidence="3" id="KW-0677">Repeat</keyword>
<dbReference type="Proteomes" id="UP000310200">
    <property type="component" value="Unassembled WGS sequence"/>
</dbReference>
<dbReference type="PIRSF" id="PIRSF015947">
    <property type="entry name" value="26S_Psome_Rpn2"/>
    <property type="match status" value="1"/>
</dbReference>
<dbReference type="GO" id="GO:0042176">
    <property type="term" value="P:regulation of protein catabolic process"/>
    <property type="evidence" value="ECO:0007669"/>
    <property type="project" value="UniProtKB-UniRule"/>
</dbReference>
<evidence type="ECO:0000256" key="6">
    <source>
        <dbReference type="SAM" id="MobiDB-lite"/>
    </source>
</evidence>
<gene>
    <name evidence="9" type="ORF">DBV15_11432</name>
</gene>
<evidence type="ECO:0000259" key="8">
    <source>
        <dbReference type="Pfam" id="PF21505"/>
    </source>
</evidence>
<dbReference type="InterPro" id="IPR016642">
    <property type="entry name" value="26S_Psome_Rpn2"/>
</dbReference>
<dbReference type="GO" id="GO:0005634">
    <property type="term" value="C:nucleus"/>
    <property type="evidence" value="ECO:0007669"/>
    <property type="project" value="TreeGrafter"/>
</dbReference>
<evidence type="ECO:0000256" key="1">
    <source>
        <dbReference type="ARBA" id="ARBA00006308"/>
    </source>
</evidence>
<dbReference type="PANTHER" id="PTHR10943:SF2">
    <property type="entry name" value="26S PROTEASOME NON-ATPASE REGULATORY SUBUNIT 1"/>
    <property type="match status" value="1"/>
</dbReference>
<dbReference type="Gene3D" id="1.25.10.10">
    <property type="entry name" value="Leucine-rich Repeat Variant"/>
    <property type="match status" value="1"/>
</dbReference>
<feature type="region of interest" description="Disordered" evidence="6">
    <location>
        <begin position="1017"/>
        <end position="1038"/>
    </location>
</feature>
<dbReference type="SUPFAM" id="SSF48371">
    <property type="entry name" value="ARM repeat"/>
    <property type="match status" value="1"/>
</dbReference>
<evidence type="ECO:0000313" key="10">
    <source>
        <dbReference type="Proteomes" id="UP000310200"/>
    </source>
</evidence>
<comment type="function">
    <text evidence="5">Component of the 26S proteasome, a multiprotein complex involved in the ATP-dependent degradation of ubiquitinated proteins. This complex plays a key role in the maintenance of protein homeostasis by removing misfolded or damaged proteins, which could impair cellular functions, and by removing proteins whose functions are no longer required. Therefore, the proteasome participates in numerous cellular processes, including cell cycle progression, apoptosis, or DNA damage repair.</text>
</comment>
<dbReference type="FunFam" id="1.25.10.10:FF:000017">
    <property type="entry name" value="26S proteasome non-ATPase regulatory subunit 1"/>
    <property type="match status" value="1"/>
</dbReference>
<reference evidence="9 10" key="1">
    <citation type="journal article" date="2019" name="Philos. Trans. R. Soc. Lond., B, Biol. Sci.">
        <title>Ant behaviour and brain gene expression of defending hosts depend on the ecological success of the intruding social parasite.</title>
        <authorList>
            <person name="Kaur R."/>
            <person name="Stoldt M."/>
            <person name="Jongepier E."/>
            <person name="Feldmeyer B."/>
            <person name="Menzel F."/>
            <person name="Bornberg-Bauer E."/>
            <person name="Foitzik S."/>
        </authorList>
    </citation>
    <scope>NUCLEOTIDE SEQUENCE [LARGE SCALE GENOMIC DNA]</scope>
    <source>
        <tissue evidence="9">Whole body</tissue>
    </source>
</reference>
<sequence>MKFSKMNITSAAGIISLLEEPMPELKVFALKKLDMIVDEFWPEISEAIEKIEILHEDKLFQQHELAALVASKVYYHLGSFEDSLTYALGAGELFDVNARNEYVDTTIAKCIDYYTQQRVLEAEGKLPPGSKGIDPRLEGIVNRMFQRCLDDNQYRQALGLALETRRMDIFEVAIMQSDDVSGMLSYAFQVAMSLIQNRGFRNTVLRCLVSLYRNLGTPDYVNMCQCLIFLDDPLAVAELLDRLSKGSHDCVLMAYQIAFDLYESATQQFLGRVLQALRATAPIPGALMVKPVVKPSAAVAAKTTEASTESANMEVEEETVAPAGEEKAQRSVESLNAEEREQQERVDALSSILGGEVSIDLHLQFLIRSNHTDMLILKNTKDAIRVSICHTATVIANAFMHSGTTSDQFLRDNLEWLARATNWAKLTATASLGVIHRGHEQEALALMQSYLPRDSGAAGAGYSEGGGLYALGLIHANHGAAITDYLLGQLKDAQNEMVRHGGCLGLGLAAMGSHRQDVYEQLKFNLYQDDAVTGEAAGIAMGMVMLGSKSTQAIEDMVAYAQETQHEKILRGLAVGIAFTMYGRLEEADPLVTSLCADKDPILRRSGMYTLAMAYCGTGNNQAIRKLLHVAVSDVNDDVRRAAVTGLGFLLFRTPEQCPSVVSLLAESYNPHVRYGAAMALGIACAGTGLKEAIALLDPMTNDPVNFVRQGALIASAMILIQQTESTCARVKDFRALYAKVVVDKHEDVMAKFGAILAQGIIDAGGRNVTVSLQSRTGHTNMLAVVGALVFTQYWYWFPLAHCLALAFTPTCLIALNAQLKMPKLEIKSNARPSMYAYPAPLEEKKREEREKVTTAVLSIAARARRRETERKARDSHEKMEVISNTPPHKKRQTKQKLQDPPSETKELHEVKEAASSSKEKDDKKKDEKETKETKETKEKPEKKVVKDDEKEKKEPEPSFEILQNPARVLRQQLKVIQLVEGSHYTSVKDLQIGGIVMVKHTQTDTEEELVEPVAAFGPKPEEEKEAEPPEPFEYTED</sequence>
<feature type="compositionally biased region" description="Acidic residues" evidence="6">
    <location>
        <begin position="1024"/>
        <end position="1038"/>
    </location>
</feature>
<dbReference type="GO" id="GO:0030234">
    <property type="term" value="F:enzyme regulator activity"/>
    <property type="evidence" value="ECO:0007669"/>
    <property type="project" value="UniProtKB-UniRule"/>
</dbReference>
<keyword evidence="10" id="KW-1185">Reference proteome</keyword>
<feature type="region of interest" description="Disordered" evidence="6">
    <location>
        <begin position="303"/>
        <end position="340"/>
    </location>
</feature>
<dbReference type="Pfam" id="PF01851">
    <property type="entry name" value="PC_rep"/>
    <property type="match status" value="3"/>
</dbReference>
<evidence type="ECO:0000259" key="7">
    <source>
        <dbReference type="Pfam" id="PF18004"/>
    </source>
</evidence>
<dbReference type="AlphaFoldDB" id="A0A4S2KZ39"/>
<comment type="caution">
    <text evidence="9">The sequence shown here is derived from an EMBL/GenBank/DDBJ whole genome shotgun (WGS) entry which is preliminary data.</text>
</comment>
<dbReference type="GO" id="GO:0008540">
    <property type="term" value="C:proteasome regulatory particle, base subcomplex"/>
    <property type="evidence" value="ECO:0007669"/>
    <property type="project" value="UniProtKB-UniRule"/>
</dbReference>
<dbReference type="InterPro" id="IPR048570">
    <property type="entry name" value="PSMD1_RPN2_N"/>
</dbReference>
<comment type="subunit">
    <text evidence="5">Component of the 19S proteasome regulatory particle complex. The 26S proteasome consists of a 20S core particle (CP) and two 19S regulatory subunits (RP).</text>
</comment>
<organism evidence="9 10">
    <name type="scientific">Temnothorax longispinosus</name>
    <dbReference type="NCBI Taxonomy" id="300112"/>
    <lineage>
        <taxon>Eukaryota</taxon>
        <taxon>Metazoa</taxon>
        <taxon>Ecdysozoa</taxon>
        <taxon>Arthropoda</taxon>
        <taxon>Hexapoda</taxon>
        <taxon>Insecta</taxon>
        <taxon>Pterygota</taxon>
        <taxon>Neoptera</taxon>
        <taxon>Endopterygota</taxon>
        <taxon>Hymenoptera</taxon>
        <taxon>Apocrita</taxon>
        <taxon>Aculeata</taxon>
        <taxon>Formicoidea</taxon>
        <taxon>Formicidae</taxon>
        <taxon>Myrmicinae</taxon>
        <taxon>Temnothorax</taxon>
    </lineage>
</organism>
<dbReference type="InterPro" id="IPR002015">
    <property type="entry name" value="Proteasome/cyclosome_rpt"/>
</dbReference>
<dbReference type="Pfam" id="PF21505">
    <property type="entry name" value="RPN2_N"/>
    <property type="match status" value="1"/>
</dbReference>
<feature type="domain" description="26S proteasome regulatory subunit RPN2 C-terminal" evidence="7">
    <location>
        <begin position="811"/>
        <end position="1011"/>
    </location>
</feature>
<dbReference type="InterPro" id="IPR016024">
    <property type="entry name" value="ARM-type_fold"/>
</dbReference>
<dbReference type="Pfam" id="PF13646">
    <property type="entry name" value="HEAT_2"/>
    <property type="match status" value="1"/>
</dbReference>
<evidence type="ECO:0000256" key="2">
    <source>
        <dbReference type="ARBA" id="ARBA00014929"/>
    </source>
</evidence>
<dbReference type="PANTHER" id="PTHR10943">
    <property type="entry name" value="26S PROTEASOME NON-ATPASE REGULATORY SUBUNIT"/>
    <property type="match status" value="1"/>
</dbReference>
<feature type="compositionally biased region" description="Basic and acidic residues" evidence="6">
    <location>
        <begin position="867"/>
        <end position="881"/>
    </location>
</feature>
<proteinExistence type="inferred from homology"/>
<feature type="domain" description="26S proteasome non-ATPase regulatory subunit 1/RPN2 N-terminal" evidence="8">
    <location>
        <begin position="9"/>
        <end position="280"/>
    </location>
</feature>
<comment type="similarity">
    <text evidence="1 5">Belongs to the proteasome subunit S1 family.</text>
</comment>
<dbReference type="GO" id="GO:0034515">
    <property type="term" value="C:proteasome storage granule"/>
    <property type="evidence" value="ECO:0007669"/>
    <property type="project" value="TreeGrafter"/>
</dbReference>
<protein>
    <recommendedName>
        <fullName evidence="2 5">26S proteasome non-ATPase regulatory subunit 1</fullName>
    </recommendedName>
</protein>
<evidence type="ECO:0000256" key="5">
    <source>
        <dbReference type="PIRNR" id="PIRNR015947"/>
    </source>
</evidence>
<accession>A0A4S2KZ39</accession>
<dbReference type="Pfam" id="PF18004">
    <property type="entry name" value="RPN2_C"/>
    <property type="match status" value="1"/>
</dbReference>
<evidence type="ECO:0000256" key="4">
    <source>
        <dbReference type="ARBA" id="ARBA00022942"/>
    </source>
</evidence>
<evidence type="ECO:0000256" key="3">
    <source>
        <dbReference type="ARBA" id="ARBA00022737"/>
    </source>
</evidence>
<feature type="region of interest" description="Disordered" evidence="6">
    <location>
        <begin position="864"/>
        <end position="960"/>
    </location>
</feature>
<dbReference type="InterPro" id="IPR011989">
    <property type="entry name" value="ARM-like"/>
</dbReference>
<keyword evidence="4 5" id="KW-0647">Proteasome</keyword>
<dbReference type="GO" id="GO:0043161">
    <property type="term" value="P:proteasome-mediated ubiquitin-dependent protein catabolic process"/>
    <property type="evidence" value="ECO:0007669"/>
    <property type="project" value="TreeGrafter"/>
</dbReference>
<name>A0A4S2KZ39_9HYME</name>